<organism evidence="13 14">
    <name type="scientific">Candidatus Gottesmanbacteria bacterium RIFCSPHIGHO2_02_FULL_39_11</name>
    <dbReference type="NCBI Taxonomy" id="1798382"/>
    <lineage>
        <taxon>Bacteria</taxon>
        <taxon>Candidatus Gottesmaniibacteriota</taxon>
    </lineage>
</organism>
<name>A0A1F5ZUB1_9BACT</name>
<accession>A0A1F5ZUB1</accession>
<dbReference type="PIRSF" id="PIRSF000804">
    <property type="entry name" value="DNA_pol_III_b"/>
    <property type="match status" value="1"/>
</dbReference>
<sequence>MHFVVLKESFLKALGIVGRSIPTRAQLPILSNILIKATDKELILSGTDLELGIVFTLPVKVEEKGEITVPGKILSEFVGSVHGEKLEFIQEATQLKIISGKTKATFATSNPEDFPPFPEVTVFDRRLPYSVIKTAIPRMVFAASTDEARPILTGVRIVATGDTFSLTSTDGYRLSIEKITIPKFSEDFIGIIPAVTLTEVSRIATEMKVNEVGFTILKDKNQVVFSLPQVRIYSRLIDGEFPTIEKIIPQGFKTKVILKKDDFLQAVKTTSLFARGSANVVKVVVGKNTITLSANTPQVGGDEEVLEANVQGEETEIAFNYRFLLDLLNNFPQGDVVFEISGNLSPGLFKSSESASTFLHIIMPVRVQG</sequence>
<reference evidence="13 14" key="1">
    <citation type="journal article" date="2016" name="Nat. Commun.">
        <title>Thousands of microbial genomes shed light on interconnected biogeochemical processes in an aquifer system.</title>
        <authorList>
            <person name="Anantharaman K."/>
            <person name="Brown C.T."/>
            <person name="Hug L.A."/>
            <person name="Sharon I."/>
            <person name="Castelle C.J."/>
            <person name="Probst A.J."/>
            <person name="Thomas B.C."/>
            <person name="Singh A."/>
            <person name="Wilkins M.J."/>
            <person name="Karaoz U."/>
            <person name="Brodie E.L."/>
            <person name="Williams K.H."/>
            <person name="Hubbard S.S."/>
            <person name="Banfield J.F."/>
        </authorList>
    </citation>
    <scope>NUCLEOTIDE SEQUENCE [LARGE SCALE GENOMIC DNA]</scope>
</reference>
<dbReference type="Gene3D" id="3.70.10.10">
    <property type="match status" value="1"/>
</dbReference>
<keyword evidence="7 9" id="KW-0239">DNA-directed DNA polymerase</keyword>
<keyword evidence="3 9" id="KW-0963">Cytoplasm</keyword>
<evidence type="ECO:0000256" key="8">
    <source>
        <dbReference type="ARBA" id="ARBA00023125"/>
    </source>
</evidence>
<dbReference type="GO" id="GO:0009360">
    <property type="term" value="C:DNA polymerase III complex"/>
    <property type="evidence" value="ECO:0007669"/>
    <property type="project" value="InterPro"/>
</dbReference>
<comment type="similarity">
    <text evidence="2 9">Belongs to the beta sliding clamp family.</text>
</comment>
<evidence type="ECO:0000259" key="11">
    <source>
        <dbReference type="Pfam" id="PF02767"/>
    </source>
</evidence>
<dbReference type="GO" id="GO:0005737">
    <property type="term" value="C:cytoplasm"/>
    <property type="evidence" value="ECO:0007669"/>
    <property type="project" value="UniProtKB-SubCell"/>
</dbReference>
<comment type="subcellular location">
    <subcellularLocation>
        <location evidence="1 9">Cytoplasm</location>
    </subcellularLocation>
</comment>
<evidence type="ECO:0000256" key="7">
    <source>
        <dbReference type="ARBA" id="ARBA00022932"/>
    </source>
</evidence>
<dbReference type="InterPro" id="IPR046938">
    <property type="entry name" value="DNA_clamp_sf"/>
</dbReference>
<feature type="domain" description="DNA polymerase III beta sliding clamp N-terminal" evidence="10">
    <location>
        <begin position="1"/>
        <end position="116"/>
    </location>
</feature>
<evidence type="ECO:0000259" key="10">
    <source>
        <dbReference type="Pfam" id="PF00712"/>
    </source>
</evidence>
<dbReference type="NCBIfam" id="TIGR00663">
    <property type="entry name" value="dnan"/>
    <property type="match status" value="1"/>
</dbReference>
<comment type="caution">
    <text evidence="13">The sequence shown here is derived from an EMBL/GenBank/DDBJ whole genome shotgun (WGS) entry which is preliminary data.</text>
</comment>
<comment type="function">
    <text evidence="9">Confers DNA tethering and processivity to DNA polymerases and other proteins. Acts as a clamp, forming a ring around DNA (a reaction catalyzed by the clamp-loading complex) which diffuses in an ATP-independent manner freely and bidirectionally along dsDNA. Initially characterized for its ability to contact the catalytic subunit of DNA polymerase III (Pol III), a complex, multichain enzyme responsible for most of the replicative synthesis in bacteria; Pol III exhibits 3'-5' exonuclease proofreading activity. The beta chain is required for initiation of replication as well as for processivity of DNA replication.</text>
</comment>
<evidence type="ECO:0000259" key="12">
    <source>
        <dbReference type="Pfam" id="PF02768"/>
    </source>
</evidence>
<dbReference type="Pfam" id="PF02768">
    <property type="entry name" value="DNA_pol3_beta_3"/>
    <property type="match status" value="1"/>
</dbReference>
<evidence type="ECO:0000313" key="14">
    <source>
        <dbReference type="Proteomes" id="UP000176923"/>
    </source>
</evidence>
<proteinExistence type="inferred from homology"/>
<dbReference type="GO" id="GO:0006271">
    <property type="term" value="P:DNA strand elongation involved in DNA replication"/>
    <property type="evidence" value="ECO:0007669"/>
    <property type="project" value="TreeGrafter"/>
</dbReference>
<evidence type="ECO:0000256" key="4">
    <source>
        <dbReference type="ARBA" id="ARBA00022679"/>
    </source>
</evidence>
<dbReference type="InterPro" id="IPR022635">
    <property type="entry name" value="DNA_polIII_beta_C"/>
</dbReference>
<dbReference type="EMBL" id="MFJL01000019">
    <property type="protein sequence ID" value="OGG15657.1"/>
    <property type="molecule type" value="Genomic_DNA"/>
</dbReference>
<evidence type="ECO:0000256" key="3">
    <source>
        <dbReference type="ARBA" id="ARBA00022490"/>
    </source>
</evidence>
<dbReference type="Proteomes" id="UP000176923">
    <property type="component" value="Unassembled WGS sequence"/>
</dbReference>
<keyword evidence="4 9" id="KW-0808">Transferase</keyword>
<protein>
    <recommendedName>
        <fullName evidence="9">Beta sliding clamp</fullName>
    </recommendedName>
</protein>
<evidence type="ECO:0000313" key="13">
    <source>
        <dbReference type="EMBL" id="OGG15657.1"/>
    </source>
</evidence>
<comment type="subunit">
    <text evidence="9">Forms a ring-shaped head-to-tail homodimer around DNA.</text>
</comment>
<dbReference type="SMART" id="SM00480">
    <property type="entry name" value="POL3Bc"/>
    <property type="match status" value="1"/>
</dbReference>
<dbReference type="GO" id="GO:0003677">
    <property type="term" value="F:DNA binding"/>
    <property type="evidence" value="ECO:0007669"/>
    <property type="project" value="UniProtKB-UniRule"/>
</dbReference>
<feature type="domain" description="DNA polymerase III beta sliding clamp C-terminal" evidence="12">
    <location>
        <begin position="246"/>
        <end position="366"/>
    </location>
</feature>
<evidence type="ECO:0000256" key="5">
    <source>
        <dbReference type="ARBA" id="ARBA00022695"/>
    </source>
</evidence>
<keyword evidence="5 9" id="KW-0548">Nucleotidyltransferase</keyword>
<keyword evidence="8" id="KW-0238">DNA-binding</keyword>
<dbReference type="GO" id="GO:0003887">
    <property type="term" value="F:DNA-directed DNA polymerase activity"/>
    <property type="evidence" value="ECO:0007669"/>
    <property type="project" value="UniProtKB-UniRule"/>
</dbReference>
<gene>
    <name evidence="13" type="ORF">A3D77_01360</name>
</gene>
<dbReference type="STRING" id="1798382.A3D77_01360"/>
<dbReference type="PANTHER" id="PTHR30478">
    <property type="entry name" value="DNA POLYMERASE III SUBUNIT BETA"/>
    <property type="match status" value="1"/>
</dbReference>
<dbReference type="InterPro" id="IPR022637">
    <property type="entry name" value="DNA_polIII_beta_cen"/>
</dbReference>
<dbReference type="Pfam" id="PF02767">
    <property type="entry name" value="DNA_pol3_beta_2"/>
    <property type="match status" value="1"/>
</dbReference>
<dbReference type="InterPro" id="IPR001001">
    <property type="entry name" value="DNA_polIII_beta"/>
</dbReference>
<dbReference type="PANTHER" id="PTHR30478:SF0">
    <property type="entry name" value="BETA SLIDING CLAMP"/>
    <property type="match status" value="1"/>
</dbReference>
<dbReference type="InterPro" id="IPR022634">
    <property type="entry name" value="DNA_polIII_beta_N"/>
</dbReference>
<feature type="domain" description="DNA polymerase III beta sliding clamp central" evidence="11">
    <location>
        <begin position="127"/>
        <end position="242"/>
    </location>
</feature>
<dbReference type="GO" id="GO:0008408">
    <property type="term" value="F:3'-5' exonuclease activity"/>
    <property type="evidence" value="ECO:0007669"/>
    <property type="project" value="InterPro"/>
</dbReference>
<dbReference type="AlphaFoldDB" id="A0A1F5ZUB1"/>
<evidence type="ECO:0000256" key="6">
    <source>
        <dbReference type="ARBA" id="ARBA00022705"/>
    </source>
</evidence>
<evidence type="ECO:0000256" key="9">
    <source>
        <dbReference type="PIRNR" id="PIRNR000804"/>
    </source>
</evidence>
<dbReference type="Pfam" id="PF00712">
    <property type="entry name" value="DNA_pol3_beta"/>
    <property type="match status" value="1"/>
</dbReference>
<keyword evidence="6 9" id="KW-0235">DNA replication</keyword>
<dbReference type="CDD" id="cd00140">
    <property type="entry name" value="beta_clamp"/>
    <property type="match status" value="1"/>
</dbReference>
<dbReference type="SUPFAM" id="SSF55979">
    <property type="entry name" value="DNA clamp"/>
    <property type="match status" value="3"/>
</dbReference>
<evidence type="ECO:0000256" key="2">
    <source>
        <dbReference type="ARBA" id="ARBA00010752"/>
    </source>
</evidence>
<dbReference type="Gene3D" id="3.10.150.10">
    <property type="entry name" value="DNA Polymerase III, subunit A, domain 2"/>
    <property type="match status" value="1"/>
</dbReference>
<evidence type="ECO:0000256" key="1">
    <source>
        <dbReference type="ARBA" id="ARBA00004496"/>
    </source>
</evidence>